<dbReference type="PANTHER" id="PTHR45566">
    <property type="entry name" value="HTH-TYPE TRANSCRIPTIONAL REGULATOR YHJB-RELATED"/>
    <property type="match status" value="1"/>
</dbReference>
<dbReference type="CDD" id="cd06170">
    <property type="entry name" value="LuxR_C_like"/>
    <property type="match status" value="1"/>
</dbReference>
<dbReference type="GO" id="GO:0003677">
    <property type="term" value="F:DNA binding"/>
    <property type="evidence" value="ECO:0007669"/>
    <property type="project" value="UniProtKB-KW"/>
</dbReference>
<dbReference type="GO" id="GO:0000160">
    <property type="term" value="P:phosphorelay signal transduction system"/>
    <property type="evidence" value="ECO:0007669"/>
    <property type="project" value="InterPro"/>
</dbReference>
<reference evidence="6" key="1">
    <citation type="submission" date="2023-01" db="EMBL/GenBank/DDBJ databases">
        <title>Complete genome sequence of Planctobacterium marinum strain Dej080120_11.</title>
        <authorList>
            <person name="Ueki S."/>
            <person name="Maruyama F."/>
        </authorList>
    </citation>
    <scope>NUCLEOTIDE SEQUENCE</scope>
    <source>
        <strain evidence="6">Dej080120_11</strain>
    </source>
</reference>
<sequence length="217" mass="23850">MTTPDAVKAIVADDHPLFRAALTQAILQSLGQCQIVEAQSFPEVRDALKAQPEVEFIFLDLNMPGCDGFSGLTELRHTWPDILVIMVSGNEDPSIITRAIHLGASGYIPKSASLGNISEAVDTVANGEVWLPQGIDLDQVTETESEEKQLAAKVEKLTPAQFKVLQLLSDGLLNKQIAWELQIQERTVKHHVSAILEKLQVNNRTQAGLILQQLRQV</sequence>
<dbReference type="PROSITE" id="PS50110">
    <property type="entry name" value="RESPONSE_REGULATORY"/>
    <property type="match status" value="1"/>
</dbReference>
<evidence type="ECO:0000256" key="3">
    <source>
        <dbReference type="PROSITE-ProRule" id="PRU00169"/>
    </source>
</evidence>
<dbReference type="GO" id="GO:0006355">
    <property type="term" value="P:regulation of DNA-templated transcription"/>
    <property type="evidence" value="ECO:0007669"/>
    <property type="project" value="InterPro"/>
</dbReference>
<keyword evidence="7" id="KW-1185">Reference proteome</keyword>
<dbReference type="InterPro" id="IPR058245">
    <property type="entry name" value="NreC/VraR/RcsB-like_REC"/>
</dbReference>
<feature type="modified residue" description="4-aspartylphosphate" evidence="3">
    <location>
        <position position="60"/>
    </location>
</feature>
<dbReference type="Proteomes" id="UP001333710">
    <property type="component" value="Chromosome"/>
</dbReference>
<name>A0AA48HKC4_9ALTE</name>
<dbReference type="AlphaFoldDB" id="A0AA48HKC4"/>
<dbReference type="RefSeq" id="WP_338291116.1">
    <property type="nucleotide sequence ID" value="NZ_AP027272.1"/>
</dbReference>
<dbReference type="Pfam" id="PF00196">
    <property type="entry name" value="GerE"/>
    <property type="match status" value="1"/>
</dbReference>
<dbReference type="SUPFAM" id="SSF46894">
    <property type="entry name" value="C-terminal effector domain of the bipartite response regulators"/>
    <property type="match status" value="1"/>
</dbReference>
<evidence type="ECO:0000256" key="1">
    <source>
        <dbReference type="ARBA" id="ARBA00022553"/>
    </source>
</evidence>
<gene>
    <name evidence="6" type="ORF">MACH26_06730</name>
</gene>
<dbReference type="InterPro" id="IPR001789">
    <property type="entry name" value="Sig_transdc_resp-reg_receiver"/>
</dbReference>
<feature type="domain" description="Response regulatory" evidence="5">
    <location>
        <begin position="8"/>
        <end position="125"/>
    </location>
</feature>
<keyword evidence="1 3" id="KW-0597">Phosphoprotein</keyword>
<protein>
    <submittedName>
        <fullName evidence="6">DNA-binding response regulator</fullName>
    </submittedName>
</protein>
<dbReference type="InterPro" id="IPR016032">
    <property type="entry name" value="Sig_transdc_resp-reg_C-effctor"/>
</dbReference>
<proteinExistence type="predicted"/>
<dbReference type="InterPro" id="IPR011006">
    <property type="entry name" value="CheY-like_superfamily"/>
</dbReference>
<dbReference type="KEGG" id="pmaw:MACH26_06730"/>
<dbReference type="SMART" id="SM00421">
    <property type="entry name" value="HTH_LUXR"/>
    <property type="match status" value="1"/>
</dbReference>
<evidence type="ECO:0000259" key="4">
    <source>
        <dbReference type="PROSITE" id="PS50043"/>
    </source>
</evidence>
<dbReference type="PANTHER" id="PTHR45566:SF1">
    <property type="entry name" value="HTH-TYPE TRANSCRIPTIONAL REGULATOR YHJB-RELATED"/>
    <property type="match status" value="1"/>
</dbReference>
<dbReference type="Pfam" id="PF00072">
    <property type="entry name" value="Response_reg"/>
    <property type="match status" value="1"/>
</dbReference>
<keyword evidence="2 6" id="KW-0238">DNA-binding</keyword>
<dbReference type="CDD" id="cd17535">
    <property type="entry name" value="REC_NarL-like"/>
    <property type="match status" value="1"/>
</dbReference>
<accession>A0AA48HKC4</accession>
<dbReference type="PROSITE" id="PS50043">
    <property type="entry name" value="HTH_LUXR_2"/>
    <property type="match status" value="1"/>
</dbReference>
<dbReference type="EMBL" id="AP027272">
    <property type="protein sequence ID" value="BDX05152.1"/>
    <property type="molecule type" value="Genomic_DNA"/>
</dbReference>
<organism evidence="6 7">
    <name type="scientific">Planctobacterium marinum</name>
    <dbReference type="NCBI Taxonomy" id="1631968"/>
    <lineage>
        <taxon>Bacteria</taxon>
        <taxon>Pseudomonadati</taxon>
        <taxon>Pseudomonadota</taxon>
        <taxon>Gammaproteobacteria</taxon>
        <taxon>Alteromonadales</taxon>
        <taxon>Alteromonadaceae</taxon>
        <taxon>Planctobacterium</taxon>
    </lineage>
</organism>
<dbReference type="InterPro" id="IPR000792">
    <property type="entry name" value="Tscrpt_reg_LuxR_C"/>
</dbReference>
<dbReference type="SUPFAM" id="SSF52172">
    <property type="entry name" value="CheY-like"/>
    <property type="match status" value="1"/>
</dbReference>
<dbReference type="Gene3D" id="3.40.50.2300">
    <property type="match status" value="1"/>
</dbReference>
<evidence type="ECO:0000313" key="6">
    <source>
        <dbReference type="EMBL" id="BDX05152.1"/>
    </source>
</evidence>
<dbReference type="PRINTS" id="PR00038">
    <property type="entry name" value="HTHLUXR"/>
</dbReference>
<evidence type="ECO:0000313" key="7">
    <source>
        <dbReference type="Proteomes" id="UP001333710"/>
    </source>
</evidence>
<dbReference type="InterPro" id="IPR051015">
    <property type="entry name" value="EvgA-like"/>
</dbReference>
<dbReference type="PROSITE" id="PS00622">
    <property type="entry name" value="HTH_LUXR_1"/>
    <property type="match status" value="1"/>
</dbReference>
<dbReference type="SMART" id="SM00448">
    <property type="entry name" value="REC"/>
    <property type="match status" value="1"/>
</dbReference>
<feature type="domain" description="HTH luxR-type" evidence="4">
    <location>
        <begin position="150"/>
        <end position="215"/>
    </location>
</feature>
<evidence type="ECO:0000259" key="5">
    <source>
        <dbReference type="PROSITE" id="PS50110"/>
    </source>
</evidence>
<evidence type="ECO:0000256" key="2">
    <source>
        <dbReference type="ARBA" id="ARBA00023125"/>
    </source>
</evidence>